<accession>A0A3B4WQV5</accession>
<sequence length="94" mass="10611">RAAGCGVFTLNEAKQQVRASALALGLSVETGVSVTDQTVKRSISTDIPRKKTLLTKWHKSARLQERKPDQYWQHNLWSDKTKINEFGSDAVWQV</sequence>
<evidence type="ECO:0008006" key="3">
    <source>
        <dbReference type="Google" id="ProtNLM"/>
    </source>
</evidence>
<reference evidence="1" key="1">
    <citation type="submission" date="2025-08" db="UniProtKB">
        <authorList>
            <consortium name="Ensembl"/>
        </authorList>
    </citation>
    <scope>IDENTIFICATION</scope>
</reference>
<keyword evidence="2" id="KW-1185">Reference proteome</keyword>
<reference evidence="1" key="2">
    <citation type="submission" date="2025-09" db="UniProtKB">
        <authorList>
            <consortium name="Ensembl"/>
        </authorList>
    </citation>
    <scope>IDENTIFICATION</scope>
</reference>
<dbReference type="GeneTree" id="ENSGT00940000182193"/>
<dbReference type="AlphaFoldDB" id="A0A3B4WQV5"/>
<protein>
    <recommendedName>
        <fullName evidence="3">Transposase Tc1-like domain-containing protein</fullName>
    </recommendedName>
</protein>
<name>A0A3B4WQV5_SERLL</name>
<organism evidence="1 2">
    <name type="scientific">Seriola lalandi dorsalis</name>
    <dbReference type="NCBI Taxonomy" id="1841481"/>
    <lineage>
        <taxon>Eukaryota</taxon>
        <taxon>Metazoa</taxon>
        <taxon>Chordata</taxon>
        <taxon>Craniata</taxon>
        <taxon>Vertebrata</taxon>
        <taxon>Euteleostomi</taxon>
        <taxon>Actinopterygii</taxon>
        <taxon>Neopterygii</taxon>
        <taxon>Teleostei</taxon>
        <taxon>Neoteleostei</taxon>
        <taxon>Acanthomorphata</taxon>
        <taxon>Carangaria</taxon>
        <taxon>Carangiformes</taxon>
        <taxon>Carangidae</taxon>
        <taxon>Seriola</taxon>
    </lineage>
</organism>
<proteinExistence type="predicted"/>
<dbReference type="Proteomes" id="UP000261360">
    <property type="component" value="Unplaced"/>
</dbReference>
<evidence type="ECO:0000313" key="1">
    <source>
        <dbReference type="Ensembl" id="ENSSLDP00000005072.1"/>
    </source>
</evidence>
<dbReference type="Ensembl" id="ENSSLDT00000005236.1">
    <property type="protein sequence ID" value="ENSSLDP00000005072.1"/>
    <property type="gene ID" value="ENSSLDG00000004038.1"/>
</dbReference>
<evidence type="ECO:0000313" key="2">
    <source>
        <dbReference type="Proteomes" id="UP000261360"/>
    </source>
</evidence>